<name>K5BAE3_MYCHD</name>
<gene>
    <name evidence="1" type="ORF">C731_3962</name>
</gene>
<organism evidence="1 2">
    <name type="scientific">Mycolicibacterium hassiacum (strain DSM 44199 / CIP 105218 / JCM 12690 / 3849)</name>
    <name type="common">Mycobacterium hassiacum</name>
    <dbReference type="NCBI Taxonomy" id="1122247"/>
    <lineage>
        <taxon>Bacteria</taxon>
        <taxon>Bacillati</taxon>
        <taxon>Actinomycetota</taxon>
        <taxon>Actinomycetes</taxon>
        <taxon>Mycobacteriales</taxon>
        <taxon>Mycobacteriaceae</taxon>
        <taxon>Mycolicibacterium</taxon>
    </lineage>
</organism>
<evidence type="ECO:0008006" key="3">
    <source>
        <dbReference type="Google" id="ProtNLM"/>
    </source>
</evidence>
<dbReference type="eggNOG" id="ENOG502ZXFD">
    <property type="taxonomic scope" value="Bacteria"/>
</dbReference>
<evidence type="ECO:0000313" key="1">
    <source>
        <dbReference type="EMBL" id="EKF22090.1"/>
    </source>
</evidence>
<proteinExistence type="predicted"/>
<dbReference type="AlphaFoldDB" id="K5BAE3"/>
<dbReference type="PATRIC" id="fig|1122247.3.peg.3803"/>
<accession>K5BAE3</accession>
<dbReference type="OrthoDB" id="4740776at2"/>
<protein>
    <recommendedName>
        <fullName evidence="3">Luciferase-like monooxygenase family protein</fullName>
    </recommendedName>
</protein>
<dbReference type="STRING" id="1122247.GCA_000379865_01745"/>
<dbReference type="EMBL" id="AMRA01000105">
    <property type="protein sequence ID" value="EKF22090.1"/>
    <property type="molecule type" value="Genomic_DNA"/>
</dbReference>
<comment type="caution">
    <text evidence="1">The sequence shown here is derived from an EMBL/GenBank/DDBJ whole genome shotgun (WGS) entry which is preliminary data.</text>
</comment>
<keyword evidence="2" id="KW-1185">Reference proteome</keyword>
<evidence type="ECO:0000313" key="2">
    <source>
        <dbReference type="Proteomes" id="UP000006265"/>
    </source>
</evidence>
<sequence length="126" mass="12908">MADDATGEWTELTRGSGPAVRIAAADLARARRARAQLKADDDVAVILDVAVAVGPDFRAAQRDVEAVAGVRYAGTVIGLAGLIADIEAAGVADGVTLVPASKQLDLRAVGADVLDLLAARPHRRAS</sequence>
<dbReference type="Proteomes" id="UP000006265">
    <property type="component" value="Unassembled WGS sequence"/>
</dbReference>
<reference evidence="1 2" key="1">
    <citation type="journal article" date="2012" name="J. Bacteriol.">
        <title>Genome sequence of Mycobacterium hassiacum DSM 44199, a rare source of heat-stable mycobacterial proteins.</title>
        <authorList>
            <person name="Tiago I."/>
            <person name="Maranha A."/>
            <person name="Mendes V."/>
            <person name="Alarico S."/>
            <person name="Moynihan P.J."/>
            <person name="Clarke A.J."/>
            <person name="Macedo-Ribeiro S."/>
            <person name="Pereira P.J."/>
            <person name="Empadinhas N."/>
        </authorList>
    </citation>
    <scope>NUCLEOTIDE SEQUENCE [LARGE SCALE GENOMIC DNA]</scope>
    <source>
        <strain evidence="2">DSM 44199 / CIP 105218 / JCM 12690 / 3849</strain>
    </source>
</reference>